<organism evidence="2 3">
    <name type="scientific">Rhodopirellula baltica WH47</name>
    <dbReference type="NCBI Taxonomy" id="991778"/>
    <lineage>
        <taxon>Bacteria</taxon>
        <taxon>Pseudomonadati</taxon>
        <taxon>Planctomycetota</taxon>
        <taxon>Planctomycetia</taxon>
        <taxon>Pirellulales</taxon>
        <taxon>Pirellulaceae</taxon>
        <taxon>Rhodopirellula</taxon>
    </lineage>
</organism>
<sequence>MDERLKSLISSYRVTQDRALDYLHARIGLPLPHSNVEWALEARRKIESSHAILESDRVVLRKHGFGIDITHPEFRIDFDYGPNGERDCFDSWRLALFSHRESGLPGPVENQDEVSQWLIAAHEAGELIKIHRDYSHYVDPTRRSHWSVLDQNGG</sequence>
<protein>
    <recommendedName>
        <fullName evidence="1">DUF6896 domain-containing protein</fullName>
    </recommendedName>
</protein>
<gene>
    <name evidence="2" type="ORF">RBWH47_04666</name>
</gene>
<evidence type="ECO:0000313" key="2">
    <source>
        <dbReference type="EMBL" id="EGF29250.1"/>
    </source>
</evidence>
<dbReference type="Proteomes" id="UP000006222">
    <property type="component" value="Unassembled WGS sequence"/>
</dbReference>
<dbReference type="Pfam" id="PF21837">
    <property type="entry name" value="DUF6896"/>
    <property type="match status" value="1"/>
</dbReference>
<accession>F2AM58</accession>
<evidence type="ECO:0000313" key="3">
    <source>
        <dbReference type="Proteomes" id="UP000006222"/>
    </source>
</evidence>
<evidence type="ECO:0000259" key="1">
    <source>
        <dbReference type="Pfam" id="PF21837"/>
    </source>
</evidence>
<comment type="caution">
    <text evidence="2">The sequence shown here is derived from an EMBL/GenBank/DDBJ whole genome shotgun (WGS) entry which is preliminary data.</text>
</comment>
<proteinExistence type="predicted"/>
<reference evidence="2 3" key="1">
    <citation type="journal article" date="2013" name="Mar. Genomics">
        <title>Expression of sulfatases in Rhodopirellula baltica and the diversity of sulfatases in the genus Rhodopirellula.</title>
        <authorList>
            <person name="Wegner C.E."/>
            <person name="Richter-Heitmann T."/>
            <person name="Klindworth A."/>
            <person name="Klockow C."/>
            <person name="Richter M."/>
            <person name="Achstetter T."/>
            <person name="Glockner F.O."/>
            <person name="Harder J."/>
        </authorList>
    </citation>
    <scope>NUCLEOTIDE SEQUENCE [LARGE SCALE GENOMIC DNA]</scope>
    <source>
        <strain evidence="2 3">WH47</strain>
    </source>
</reference>
<name>F2AM58_RHOBT</name>
<dbReference type="InterPro" id="IPR054191">
    <property type="entry name" value="DUF6896"/>
</dbReference>
<dbReference type="AlphaFoldDB" id="F2AM58"/>
<feature type="domain" description="DUF6896" evidence="1">
    <location>
        <begin position="6"/>
        <end position="135"/>
    </location>
</feature>
<dbReference type="RefSeq" id="WP_007324725.1">
    <property type="nucleotide sequence ID" value="NZ_AFAR01000045.1"/>
</dbReference>
<dbReference type="EMBL" id="AFAR01000045">
    <property type="protein sequence ID" value="EGF29250.1"/>
    <property type="molecule type" value="Genomic_DNA"/>
</dbReference>